<evidence type="ECO:0000313" key="6">
    <source>
        <dbReference type="Proteomes" id="UP000664288"/>
    </source>
</evidence>
<dbReference type="InterPro" id="IPR050306">
    <property type="entry name" value="PfkB_Carbo_kinase"/>
</dbReference>
<gene>
    <name evidence="5" type="ORF">J1C47_11935</name>
</gene>
<keyword evidence="3 5" id="KW-0418">Kinase</keyword>
<dbReference type="InterPro" id="IPR002173">
    <property type="entry name" value="Carboh/pur_kinase_PfkB_CS"/>
</dbReference>
<evidence type="ECO:0000256" key="1">
    <source>
        <dbReference type="ARBA" id="ARBA00010688"/>
    </source>
</evidence>
<reference evidence="5 6" key="1">
    <citation type="submission" date="2021-03" db="EMBL/GenBank/DDBJ databases">
        <title>Whole genome sequence of Jiella sp. MQZ13P-4.</title>
        <authorList>
            <person name="Tuo L."/>
        </authorList>
    </citation>
    <scope>NUCLEOTIDE SEQUENCE [LARGE SCALE GENOMIC DNA]</scope>
    <source>
        <strain evidence="5 6">MQZ13P-4</strain>
    </source>
</reference>
<accession>A0ABS3J3V0</accession>
<feature type="domain" description="Carbohydrate kinase PfkB" evidence="4">
    <location>
        <begin position="34"/>
        <end position="287"/>
    </location>
</feature>
<keyword evidence="6" id="KW-1185">Reference proteome</keyword>
<dbReference type="PANTHER" id="PTHR43085">
    <property type="entry name" value="HEXOKINASE FAMILY MEMBER"/>
    <property type="match status" value="1"/>
</dbReference>
<organism evidence="5 6">
    <name type="scientific">Jiella sonneratiae</name>
    <dbReference type="NCBI Taxonomy" id="2816856"/>
    <lineage>
        <taxon>Bacteria</taxon>
        <taxon>Pseudomonadati</taxon>
        <taxon>Pseudomonadota</taxon>
        <taxon>Alphaproteobacteria</taxon>
        <taxon>Hyphomicrobiales</taxon>
        <taxon>Aurantimonadaceae</taxon>
        <taxon>Jiella</taxon>
    </lineage>
</organism>
<dbReference type="PROSITE" id="PS00584">
    <property type="entry name" value="PFKB_KINASES_2"/>
    <property type="match status" value="1"/>
</dbReference>
<dbReference type="GO" id="GO:0016301">
    <property type="term" value="F:kinase activity"/>
    <property type="evidence" value="ECO:0007669"/>
    <property type="project" value="UniProtKB-KW"/>
</dbReference>
<sequence>MVELANAGEGLYRQGFAGDTFNTLWHFVRQAPAGWRGAYLTALGADDTMSERMLAFFASAGIDTDTVRRIPGAAPGLYMIHLKDGERSFSYWRDMAAAKQLAADAGHLAAVLETGEAFYFSGITLAILADPDRRRLLDHLSAAKRRGKTVAFDPNVRPRLWPAGMDTARHWVEAAARVSTHLLPSFDDERATFGDVSPEHTAARYHALGASEVVVKDGGGEALVSSGGGAELAAVPCIAPAAVVDTTGAGDSFNAAYLAARLGGAGPADAALAGHRLASRVVAGHGALVG</sequence>
<comment type="caution">
    <text evidence="5">The sequence shown here is derived from an EMBL/GenBank/DDBJ whole genome shotgun (WGS) entry which is preliminary data.</text>
</comment>
<keyword evidence="2" id="KW-0808">Transferase</keyword>
<proteinExistence type="inferred from homology"/>
<evidence type="ECO:0000313" key="5">
    <source>
        <dbReference type="EMBL" id="MBO0904354.1"/>
    </source>
</evidence>
<evidence type="ECO:0000256" key="3">
    <source>
        <dbReference type="ARBA" id="ARBA00022777"/>
    </source>
</evidence>
<dbReference type="Gene3D" id="3.40.1190.20">
    <property type="match status" value="1"/>
</dbReference>
<dbReference type="CDD" id="cd01166">
    <property type="entry name" value="KdgK"/>
    <property type="match status" value="1"/>
</dbReference>
<name>A0ABS3J3V0_9HYPH</name>
<dbReference type="Proteomes" id="UP000664288">
    <property type="component" value="Unassembled WGS sequence"/>
</dbReference>
<dbReference type="InterPro" id="IPR011611">
    <property type="entry name" value="PfkB_dom"/>
</dbReference>
<dbReference type="SUPFAM" id="SSF53613">
    <property type="entry name" value="Ribokinase-like"/>
    <property type="match status" value="1"/>
</dbReference>
<protein>
    <submittedName>
        <fullName evidence="5">Sugar kinase</fullName>
    </submittedName>
</protein>
<evidence type="ECO:0000259" key="4">
    <source>
        <dbReference type="Pfam" id="PF00294"/>
    </source>
</evidence>
<dbReference type="EMBL" id="JAFMPY010000010">
    <property type="protein sequence ID" value="MBO0904354.1"/>
    <property type="molecule type" value="Genomic_DNA"/>
</dbReference>
<evidence type="ECO:0000256" key="2">
    <source>
        <dbReference type="ARBA" id="ARBA00022679"/>
    </source>
</evidence>
<dbReference type="InterPro" id="IPR029056">
    <property type="entry name" value="Ribokinase-like"/>
</dbReference>
<comment type="similarity">
    <text evidence="1">Belongs to the carbohydrate kinase PfkB family.</text>
</comment>
<dbReference type="PANTHER" id="PTHR43085:SF15">
    <property type="entry name" value="2-DEHYDRO-3-DEOXYGLUCONOKINASE"/>
    <property type="match status" value="1"/>
</dbReference>
<dbReference type="Pfam" id="PF00294">
    <property type="entry name" value="PfkB"/>
    <property type="match status" value="1"/>
</dbReference>